<keyword evidence="4" id="KW-1185">Reference proteome</keyword>
<feature type="region of interest" description="Disordered" evidence="2">
    <location>
        <begin position="22"/>
        <end position="82"/>
    </location>
</feature>
<gene>
    <name evidence="3" type="ORF">B0A55_10500</name>
</gene>
<comment type="caution">
    <text evidence="3">The sequence shown here is derived from an EMBL/GenBank/DDBJ whole genome shotgun (WGS) entry which is preliminary data.</text>
</comment>
<name>A0A4U0WT82_9PEZI</name>
<feature type="coiled-coil region" evidence="1">
    <location>
        <begin position="137"/>
        <end position="164"/>
    </location>
</feature>
<reference evidence="3 4" key="1">
    <citation type="submission" date="2017-03" db="EMBL/GenBank/DDBJ databases">
        <title>Genomes of endolithic fungi from Antarctica.</title>
        <authorList>
            <person name="Coleine C."/>
            <person name="Masonjones S."/>
            <person name="Stajich J.E."/>
        </authorList>
    </citation>
    <scope>NUCLEOTIDE SEQUENCE [LARGE SCALE GENOMIC DNA]</scope>
    <source>
        <strain evidence="3 4">CCFEE 5184</strain>
    </source>
</reference>
<sequence>MALEAFNMHRALRSVHNQIQHRNIEEDEASDVYATIEENDGTRLEDPAADDASPEDQTPLRSPPSASPDLDNDRGTTRAISNVPLIPLPRGIKRRHSSPSTHEADYFTCPDLRRAYKRLRTEHASCEAVENNYRMRLQAVDGELANALVERDEAREECLVARRRARLADAETDDLRLRLVVRERHEAVGLVAMVMSGWVGIQVGRELE</sequence>
<evidence type="ECO:0000313" key="4">
    <source>
        <dbReference type="Proteomes" id="UP000309340"/>
    </source>
</evidence>
<keyword evidence="1" id="KW-0175">Coiled coil</keyword>
<proteinExistence type="predicted"/>
<dbReference type="Proteomes" id="UP000309340">
    <property type="component" value="Unassembled WGS sequence"/>
</dbReference>
<organism evidence="3 4">
    <name type="scientific">Friedmanniomyces simplex</name>
    <dbReference type="NCBI Taxonomy" id="329884"/>
    <lineage>
        <taxon>Eukaryota</taxon>
        <taxon>Fungi</taxon>
        <taxon>Dikarya</taxon>
        <taxon>Ascomycota</taxon>
        <taxon>Pezizomycotina</taxon>
        <taxon>Dothideomycetes</taxon>
        <taxon>Dothideomycetidae</taxon>
        <taxon>Mycosphaerellales</taxon>
        <taxon>Teratosphaeriaceae</taxon>
        <taxon>Friedmanniomyces</taxon>
    </lineage>
</organism>
<evidence type="ECO:0000256" key="1">
    <source>
        <dbReference type="SAM" id="Coils"/>
    </source>
</evidence>
<evidence type="ECO:0000256" key="2">
    <source>
        <dbReference type="SAM" id="MobiDB-lite"/>
    </source>
</evidence>
<dbReference type="AlphaFoldDB" id="A0A4U0WT82"/>
<dbReference type="EMBL" id="NAJQ01000619">
    <property type="protein sequence ID" value="TKA66784.1"/>
    <property type="molecule type" value="Genomic_DNA"/>
</dbReference>
<protein>
    <submittedName>
        <fullName evidence="3">Uncharacterized protein</fullName>
    </submittedName>
</protein>
<evidence type="ECO:0000313" key="3">
    <source>
        <dbReference type="EMBL" id="TKA66784.1"/>
    </source>
</evidence>
<dbReference type="OrthoDB" id="3917166at2759"/>
<accession>A0A4U0WT82</accession>